<gene>
    <name evidence="2" type="ORF">Sxan_62810</name>
</gene>
<dbReference type="AlphaFoldDB" id="A0A919H1T2"/>
<name>A0A919H1T2_9ACTN</name>
<dbReference type="RefSeq" id="WP_031138461.1">
    <property type="nucleotide sequence ID" value="NZ_BNEE01000006.1"/>
</dbReference>
<keyword evidence="1" id="KW-0812">Transmembrane</keyword>
<proteinExistence type="predicted"/>
<evidence type="ECO:0000256" key="1">
    <source>
        <dbReference type="SAM" id="Phobius"/>
    </source>
</evidence>
<sequence length="265" mass="26900">MSTGMATHLRSELRKLTTTKLWWILLLCMVAGSAGLTALVVFGGLNAPRSPLSFDSAQDVVPAYNLSVAIGYVFPLAIGVVMVTQEYSSRTITATLLSEPRRIRVYGAKAVIGLAAAFVYGAVAVAASALVTAALLAGHGKQAHLADPAVLGALGGSVVVMTLWGAIGVGVGALVRNQVVAIVGILLMTQFVEPTLRIMSSAMGHPGLGNLLPGGAGDIAGGGTIMTAAADAQDATQALGFLVLALYAVAVGALGGLRFARYEVA</sequence>
<dbReference type="Proteomes" id="UP000600026">
    <property type="component" value="Unassembled WGS sequence"/>
</dbReference>
<reference evidence="2" key="1">
    <citation type="submission" date="2020-09" db="EMBL/GenBank/DDBJ databases">
        <title>Whole genome shotgun sequence of Streptomyces xanthophaeus NBRC 12829.</title>
        <authorList>
            <person name="Komaki H."/>
            <person name="Tamura T."/>
        </authorList>
    </citation>
    <scope>NUCLEOTIDE SEQUENCE</scope>
    <source>
        <strain evidence="2">NBRC 12829</strain>
    </source>
</reference>
<feature type="transmembrane region" description="Helical" evidence="1">
    <location>
        <begin position="111"/>
        <end position="137"/>
    </location>
</feature>
<feature type="transmembrane region" description="Helical" evidence="1">
    <location>
        <begin position="149"/>
        <end position="167"/>
    </location>
</feature>
<protein>
    <recommendedName>
        <fullName evidence="4">ABC transporter permease</fullName>
    </recommendedName>
</protein>
<dbReference type="OrthoDB" id="5244396at2"/>
<keyword evidence="1" id="KW-0472">Membrane</keyword>
<comment type="caution">
    <text evidence="2">The sequence shown here is derived from an EMBL/GenBank/DDBJ whole genome shotgun (WGS) entry which is preliminary data.</text>
</comment>
<feature type="transmembrane region" description="Helical" evidence="1">
    <location>
        <begin position="21"/>
        <end position="43"/>
    </location>
</feature>
<feature type="transmembrane region" description="Helical" evidence="1">
    <location>
        <begin position="174"/>
        <end position="192"/>
    </location>
</feature>
<dbReference type="EMBL" id="BNEE01000006">
    <property type="protein sequence ID" value="GHI88917.1"/>
    <property type="molecule type" value="Genomic_DNA"/>
</dbReference>
<feature type="transmembrane region" description="Helical" evidence="1">
    <location>
        <begin position="63"/>
        <end position="83"/>
    </location>
</feature>
<feature type="transmembrane region" description="Helical" evidence="1">
    <location>
        <begin position="238"/>
        <end position="260"/>
    </location>
</feature>
<keyword evidence="1" id="KW-1133">Transmembrane helix</keyword>
<keyword evidence="3" id="KW-1185">Reference proteome</keyword>
<accession>A0A919H1T2</accession>
<organism evidence="2 3">
    <name type="scientific">Streptomyces xanthophaeus</name>
    <dbReference type="NCBI Taxonomy" id="67385"/>
    <lineage>
        <taxon>Bacteria</taxon>
        <taxon>Bacillati</taxon>
        <taxon>Actinomycetota</taxon>
        <taxon>Actinomycetes</taxon>
        <taxon>Kitasatosporales</taxon>
        <taxon>Streptomycetaceae</taxon>
        <taxon>Streptomyces</taxon>
    </lineage>
</organism>
<evidence type="ECO:0008006" key="4">
    <source>
        <dbReference type="Google" id="ProtNLM"/>
    </source>
</evidence>
<evidence type="ECO:0000313" key="3">
    <source>
        <dbReference type="Proteomes" id="UP000600026"/>
    </source>
</evidence>
<evidence type="ECO:0000313" key="2">
    <source>
        <dbReference type="EMBL" id="GHI88917.1"/>
    </source>
</evidence>